<comment type="caution">
    <text evidence="1">The sequence shown here is derived from an EMBL/GenBank/DDBJ whole genome shotgun (WGS) entry which is preliminary data.</text>
</comment>
<gene>
    <name evidence="1" type="ORF">D9756_002712</name>
</gene>
<accession>A0A8H5GCW6</accession>
<evidence type="ECO:0000313" key="1">
    <source>
        <dbReference type="EMBL" id="KAF5362486.1"/>
    </source>
</evidence>
<dbReference type="AlphaFoldDB" id="A0A8H5GCW6"/>
<sequence>MMSVASARAYTEPQGLEQSELAPQYEPLPTFQLSASVVPMECIPTAATPVEQQLICSVPNEPPPVYHVAKFPVTTVKYQFSNLGPNSMTLLPPRDSPDPRPVYHISVSMNCFVPFSYITTVRRGGQEDGQFVGDFEMGAGNVSASMKPPTICLRGREISMKLSINVEPTGKAKNRWAWIPPRPNPTLQDLPVFCWNFSKKHGPFKCESRDGNQTLLATFIPPVRSQQRDGPAELPALEVTPAGHRLFDDILFSLLIIERQRNLCFPTWL</sequence>
<reference evidence="1 2" key="1">
    <citation type="journal article" date="2020" name="ISME J.">
        <title>Uncovering the hidden diversity of litter-decomposition mechanisms in mushroom-forming fungi.</title>
        <authorList>
            <person name="Floudas D."/>
            <person name="Bentzer J."/>
            <person name="Ahren D."/>
            <person name="Johansson T."/>
            <person name="Persson P."/>
            <person name="Tunlid A."/>
        </authorList>
    </citation>
    <scope>NUCLEOTIDE SEQUENCE [LARGE SCALE GENOMIC DNA]</scope>
    <source>
        <strain evidence="1 2">CBS 146.42</strain>
    </source>
</reference>
<name>A0A8H5GCW6_9AGAR</name>
<dbReference type="OrthoDB" id="3174721at2759"/>
<organism evidence="1 2">
    <name type="scientific">Leucocoprinus leucothites</name>
    <dbReference type="NCBI Taxonomy" id="201217"/>
    <lineage>
        <taxon>Eukaryota</taxon>
        <taxon>Fungi</taxon>
        <taxon>Dikarya</taxon>
        <taxon>Basidiomycota</taxon>
        <taxon>Agaricomycotina</taxon>
        <taxon>Agaricomycetes</taxon>
        <taxon>Agaricomycetidae</taxon>
        <taxon>Agaricales</taxon>
        <taxon>Agaricineae</taxon>
        <taxon>Agaricaceae</taxon>
        <taxon>Leucocoprinus</taxon>
    </lineage>
</organism>
<evidence type="ECO:0000313" key="2">
    <source>
        <dbReference type="Proteomes" id="UP000559027"/>
    </source>
</evidence>
<protein>
    <submittedName>
        <fullName evidence="1">Uncharacterized protein</fullName>
    </submittedName>
</protein>
<dbReference type="Proteomes" id="UP000559027">
    <property type="component" value="Unassembled WGS sequence"/>
</dbReference>
<proteinExistence type="predicted"/>
<keyword evidence="2" id="KW-1185">Reference proteome</keyword>
<dbReference type="EMBL" id="JAACJO010000002">
    <property type="protein sequence ID" value="KAF5362486.1"/>
    <property type="molecule type" value="Genomic_DNA"/>
</dbReference>